<evidence type="ECO:0000256" key="4">
    <source>
        <dbReference type="ARBA" id="ARBA00022771"/>
    </source>
</evidence>
<dbReference type="PANTHER" id="PTHR31576">
    <property type="entry name" value="TATA BOX-BINDING PROTEIN-ASSOCIATED FACTOR RNA POLYMERASE I SUBUNIT B"/>
    <property type="match status" value="1"/>
</dbReference>
<keyword evidence="9" id="KW-0539">Nucleus</keyword>
<evidence type="ECO:0000256" key="8">
    <source>
        <dbReference type="ARBA" id="ARBA00023163"/>
    </source>
</evidence>
<evidence type="ECO:0000259" key="11">
    <source>
        <dbReference type="Pfam" id="PF20644"/>
    </source>
</evidence>
<evidence type="ECO:0008006" key="15">
    <source>
        <dbReference type="Google" id="ProtNLM"/>
    </source>
</evidence>
<dbReference type="EMBL" id="KN831947">
    <property type="protein sequence ID" value="KIO12719.1"/>
    <property type="molecule type" value="Genomic_DNA"/>
</dbReference>
<dbReference type="GO" id="GO:0008270">
    <property type="term" value="F:zinc ion binding"/>
    <property type="evidence" value="ECO:0007669"/>
    <property type="project" value="UniProtKB-KW"/>
</dbReference>
<keyword evidence="7" id="KW-0238">DNA-binding</keyword>
<sequence length="582" mass="65369">MAPRRKCPICGSRRWRKDSASGMITCSEGHVLQNYRTESGDAEDYGTHTMRKRTLKSTREKGIVNKADPKLYHGDRARFHYYQCLQLLLRKQISALISLWNLPQEFEMVCRDLWALHLTLIRDPPPAEPLQHAQEMKGPAPRMHKERSGMSDAKGFGDDQQNSCARYSSNENSTDSELEALLQENSAGSSTASEDEDHHAKKKYHIKLSTRFIGDSDHPVNTVAVLVLACWTIRLPLVYMDIINAIEDHSIPYLDHVRLLPSSLTCHLTKHAIQALSPHHAPRIPSLHRLVSRLGNRLHSNFGLSIPELNVAPILWRVVRQCFCGTPMLYSLSKQLGSVLSLPISLHHSLAPVPSGVESRMHYNALPEVALASSAIVVLKLVYGLDGKRRQVVTASSDVACTFPDVDQFLATLREANRVKPFINNHPFSARIPMSVGDLGHASLDEYLDFCEETLVAPQTNEHRILDNYFPLSNENVMRSQTVVTSGPVTKAGSPMKTNDSEPDILRPGESYTIYHSEDVLGNVPSELDVIIQRACRWAGVSSDYLCSVVEQYERRLVRWWQAERQYEGGKRWEDGTDAAAA</sequence>
<comment type="subcellular location">
    <subcellularLocation>
        <location evidence="1">Nucleus</location>
        <location evidence="1">Nucleolus</location>
    </subcellularLocation>
</comment>
<evidence type="ECO:0000256" key="6">
    <source>
        <dbReference type="ARBA" id="ARBA00023015"/>
    </source>
</evidence>
<dbReference type="OrthoDB" id="428577at2759"/>
<feature type="compositionally biased region" description="Polar residues" evidence="10">
    <location>
        <begin position="159"/>
        <end position="170"/>
    </location>
</feature>
<reference evidence="13 14" key="1">
    <citation type="submission" date="2014-04" db="EMBL/GenBank/DDBJ databases">
        <authorList>
            <consortium name="DOE Joint Genome Institute"/>
            <person name="Kuo A."/>
            <person name="Kohler A."/>
            <person name="Costa M.D."/>
            <person name="Nagy L.G."/>
            <person name="Floudas D."/>
            <person name="Copeland A."/>
            <person name="Barry K.W."/>
            <person name="Cichocki N."/>
            <person name="Veneault-Fourrey C."/>
            <person name="LaButti K."/>
            <person name="Lindquist E.A."/>
            <person name="Lipzen A."/>
            <person name="Lundell T."/>
            <person name="Morin E."/>
            <person name="Murat C."/>
            <person name="Sun H."/>
            <person name="Tunlid A."/>
            <person name="Henrissat B."/>
            <person name="Grigoriev I.V."/>
            <person name="Hibbett D.S."/>
            <person name="Martin F."/>
            <person name="Nordberg H.P."/>
            <person name="Cantor M.N."/>
            <person name="Hua S.X."/>
        </authorList>
    </citation>
    <scope>NUCLEOTIDE SEQUENCE [LARGE SCALE GENOMIC DNA]</scope>
    <source>
        <strain evidence="13 14">Marx 270</strain>
    </source>
</reference>
<dbReference type="FunCoup" id="A0A0C3PV65">
    <property type="interactions" value="47"/>
</dbReference>
<keyword evidence="8" id="KW-0804">Transcription</keyword>
<name>A0A0C3PV65_PISTI</name>
<dbReference type="GO" id="GO:0042790">
    <property type="term" value="P:nucleolar large rRNA transcription by RNA polymerase I"/>
    <property type="evidence" value="ECO:0007669"/>
    <property type="project" value="TreeGrafter"/>
</dbReference>
<reference evidence="14" key="2">
    <citation type="submission" date="2015-01" db="EMBL/GenBank/DDBJ databases">
        <title>Evolutionary Origins and Diversification of the Mycorrhizal Mutualists.</title>
        <authorList>
            <consortium name="DOE Joint Genome Institute"/>
            <consortium name="Mycorrhizal Genomics Consortium"/>
            <person name="Kohler A."/>
            <person name="Kuo A."/>
            <person name="Nagy L.G."/>
            <person name="Floudas D."/>
            <person name="Copeland A."/>
            <person name="Barry K.W."/>
            <person name="Cichocki N."/>
            <person name="Veneault-Fourrey C."/>
            <person name="LaButti K."/>
            <person name="Lindquist E.A."/>
            <person name="Lipzen A."/>
            <person name="Lundell T."/>
            <person name="Morin E."/>
            <person name="Murat C."/>
            <person name="Riley R."/>
            <person name="Ohm R."/>
            <person name="Sun H."/>
            <person name="Tunlid A."/>
            <person name="Henrissat B."/>
            <person name="Grigoriev I.V."/>
            <person name="Hibbett D.S."/>
            <person name="Martin F."/>
        </authorList>
    </citation>
    <scope>NUCLEOTIDE SEQUENCE [LARGE SCALE GENOMIC DNA]</scope>
    <source>
        <strain evidence="14">Marx 270</strain>
    </source>
</reference>
<keyword evidence="14" id="KW-1185">Reference proteome</keyword>
<keyword evidence="6" id="KW-0805">Transcription regulation</keyword>
<keyword evidence="3" id="KW-0479">Metal-binding</keyword>
<dbReference type="InParanoid" id="A0A0C3PV65"/>
<dbReference type="STRING" id="870435.A0A0C3PV65"/>
<dbReference type="InterPro" id="IPR048538">
    <property type="entry name" value="Rrn7_cyclin_C"/>
</dbReference>
<evidence type="ECO:0000259" key="12">
    <source>
        <dbReference type="Pfam" id="PF20645"/>
    </source>
</evidence>
<dbReference type="GO" id="GO:0070860">
    <property type="term" value="C:RNA polymerase I core factor complex"/>
    <property type="evidence" value="ECO:0007669"/>
    <property type="project" value="InterPro"/>
</dbReference>
<dbReference type="GO" id="GO:0001164">
    <property type="term" value="F:RNA polymerase I core promoter sequence-specific DNA binding"/>
    <property type="evidence" value="ECO:0007669"/>
    <property type="project" value="InterPro"/>
</dbReference>
<dbReference type="Pfam" id="PF20644">
    <property type="entry name" value="Rrn7_cyclin_N"/>
    <property type="match status" value="2"/>
</dbReference>
<organism evidence="13 14">
    <name type="scientific">Pisolithus tinctorius Marx 270</name>
    <dbReference type="NCBI Taxonomy" id="870435"/>
    <lineage>
        <taxon>Eukaryota</taxon>
        <taxon>Fungi</taxon>
        <taxon>Dikarya</taxon>
        <taxon>Basidiomycota</taxon>
        <taxon>Agaricomycotina</taxon>
        <taxon>Agaricomycetes</taxon>
        <taxon>Agaricomycetidae</taxon>
        <taxon>Boletales</taxon>
        <taxon>Sclerodermatineae</taxon>
        <taxon>Pisolithaceae</taxon>
        <taxon>Pisolithus</taxon>
    </lineage>
</organism>
<keyword evidence="5" id="KW-0862">Zinc</keyword>
<feature type="domain" description="Rrn7/TAF1B N-terminal cyclin" evidence="11">
    <location>
        <begin position="176"/>
        <end position="262"/>
    </location>
</feature>
<gene>
    <name evidence="13" type="ORF">M404DRAFT_123763</name>
</gene>
<dbReference type="InterPro" id="IPR033599">
    <property type="entry name" value="TAF1B/Rrn7"/>
</dbReference>
<dbReference type="InterPro" id="IPR048540">
    <property type="entry name" value="Rrn7_cyclin_N"/>
</dbReference>
<feature type="domain" description="Rrn7/TAF1B N-terminal cyclin" evidence="11">
    <location>
        <begin position="85"/>
        <end position="121"/>
    </location>
</feature>
<protein>
    <recommendedName>
        <fullName evidence="15">RRN7-type domain-containing protein</fullName>
    </recommendedName>
</protein>
<dbReference type="Pfam" id="PF20645">
    <property type="entry name" value="Rrn7_cyclin_C"/>
    <property type="match status" value="1"/>
</dbReference>
<evidence type="ECO:0000256" key="2">
    <source>
        <dbReference type="ARBA" id="ARBA00006899"/>
    </source>
</evidence>
<evidence type="ECO:0000256" key="10">
    <source>
        <dbReference type="SAM" id="MobiDB-lite"/>
    </source>
</evidence>
<evidence type="ECO:0000256" key="3">
    <source>
        <dbReference type="ARBA" id="ARBA00022723"/>
    </source>
</evidence>
<evidence type="ECO:0000313" key="13">
    <source>
        <dbReference type="EMBL" id="KIO12719.1"/>
    </source>
</evidence>
<evidence type="ECO:0000256" key="9">
    <source>
        <dbReference type="ARBA" id="ARBA00023242"/>
    </source>
</evidence>
<evidence type="ECO:0000256" key="1">
    <source>
        <dbReference type="ARBA" id="ARBA00004604"/>
    </source>
</evidence>
<accession>A0A0C3PV65</accession>
<evidence type="ECO:0000256" key="5">
    <source>
        <dbReference type="ARBA" id="ARBA00022833"/>
    </source>
</evidence>
<comment type="similarity">
    <text evidence="2">Belongs to the RRN7/TAF1B family.</text>
</comment>
<evidence type="ECO:0000313" key="14">
    <source>
        <dbReference type="Proteomes" id="UP000054217"/>
    </source>
</evidence>
<evidence type="ECO:0000256" key="7">
    <source>
        <dbReference type="ARBA" id="ARBA00023125"/>
    </source>
</evidence>
<dbReference type="AlphaFoldDB" id="A0A0C3PV65"/>
<feature type="region of interest" description="Disordered" evidence="10">
    <location>
        <begin position="127"/>
        <end position="170"/>
    </location>
</feature>
<dbReference type="PANTHER" id="PTHR31576:SF2">
    <property type="entry name" value="TATA BOX-BINDING PROTEIN-ASSOCIATED FACTOR RNA POLYMERASE I SUBUNIT B"/>
    <property type="match status" value="1"/>
</dbReference>
<proteinExistence type="inferred from homology"/>
<dbReference type="Proteomes" id="UP000054217">
    <property type="component" value="Unassembled WGS sequence"/>
</dbReference>
<feature type="domain" description="Rrn7/TAF1B C-terminal cyclin" evidence="12">
    <location>
        <begin position="286"/>
        <end position="455"/>
    </location>
</feature>
<dbReference type="HOGENOM" id="CLU_029055_0_0_1"/>
<keyword evidence="4" id="KW-0863">Zinc-finger</keyword>